<accession>A0AA40BWM1</accession>
<feature type="region of interest" description="Disordered" evidence="1">
    <location>
        <begin position="400"/>
        <end position="424"/>
    </location>
</feature>
<evidence type="ECO:0000313" key="2">
    <source>
        <dbReference type="EMBL" id="KAK0616403.1"/>
    </source>
</evidence>
<protein>
    <submittedName>
        <fullName evidence="2">Uncharacterized protein</fullName>
    </submittedName>
</protein>
<reference evidence="2" key="1">
    <citation type="submission" date="2023-06" db="EMBL/GenBank/DDBJ databases">
        <title>Genome-scale phylogeny and comparative genomics of the fungal order Sordariales.</title>
        <authorList>
            <consortium name="Lawrence Berkeley National Laboratory"/>
            <person name="Hensen N."/>
            <person name="Bonometti L."/>
            <person name="Westerberg I."/>
            <person name="Brannstrom I.O."/>
            <person name="Guillou S."/>
            <person name="Cros-Aarteil S."/>
            <person name="Calhoun S."/>
            <person name="Haridas S."/>
            <person name="Kuo A."/>
            <person name="Mondo S."/>
            <person name="Pangilinan J."/>
            <person name="Riley R."/>
            <person name="Labutti K."/>
            <person name="Andreopoulos B."/>
            <person name="Lipzen A."/>
            <person name="Chen C."/>
            <person name="Yanf M."/>
            <person name="Daum C."/>
            <person name="Ng V."/>
            <person name="Clum A."/>
            <person name="Steindorff A."/>
            <person name="Ohm R."/>
            <person name="Martin F."/>
            <person name="Silar P."/>
            <person name="Natvig D."/>
            <person name="Lalanne C."/>
            <person name="Gautier V."/>
            <person name="Ament-Velasquez S.L."/>
            <person name="Kruys A."/>
            <person name="Hutchinson M.I."/>
            <person name="Powell A.J."/>
            <person name="Barry K."/>
            <person name="Miller A.N."/>
            <person name="Grigoriev I.V."/>
            <person name="Debuchy R."/>
            <person name="Gladieux P."/>
            <person name="Thoren M.H."/>
            <person name="Johannesson H."/>
        </authorList>
    </citation>
    <scope>NUCLEOTIDE SEQUENCE</scope>
    <source>
        <strain evidence="2">CBS 606.72</strain>
    </source>
</reference>
<dbReference type="AlphaFoldDB" id="A0AA40BWM1"/>
<evidence type="ECO:0000256" key="1">
    <source>
        <dbReference type="SAM" id="MobiDB-lite"/>
    </source>
</evidence>
<organism evidence="2 3">
    <name type="scientific">Immersiella caudata</name>
    <dbReference type="NCBI Taxonomy" id="314043"/>
    <lineage>
        <taxon>Eukaryota</taxon>
        <taxon>Fungi</taxon>
        <taxon>Dikarya</taxon>
        <taxon>Ascomycota</taxon>
        <taxon>Pezizomycotina</taxon>
        <taxon>Sordariomycetes</taxon>
        <taxon>Sordariomycetidae</taxon>
        <taxon>Sordariales</taxon>
        <taxon>Lasiosphaeriaceae</taxon>
        <taxon>Immersiella</taxon>
    </lineage>
</organism>
<comment type="caution">
    <text evidence="2">The sequence shown here is derived from an EMBL/GenBank/DDBJ whole genome shotgun (WGS) entry which is preliminary data.</text>
</comment>
<proteinExistence type="predicted"/>
<keyword evidence="3" id="KW-1185">Reference proteome</keyword>
<name>A0AA40BWM1_9PEZI</name>
<evidence type="ECO:0000313" key="3">
    <source>
        <dbReference type="Proteomes" id="UP001175000"/>
    </source>
</evidence>
<gene>
    <name evidence="2" type="ORF">B0T14DRAFT_497657</name>
</gene>
<dbReference type="EMBL" id="JAULSU010000005">
    <property type="protein sequence ID" value="KAK0616403.1"/>
    <property type="molecule type" value="Genomic_DNA"/>
</dbReference>
<dbReference type="Proteomes" id="UP001175000">
    <property type="component" value="Unassembled WGS sequence"/>
</dbReference>
<sequence>MVSLPQDQKTTDDAERGFPKEVLDKIVDLTPNSNDGKPHHYALANVSSAFRSSVERNTFRQFVVHHWPQTNQTAWRSLLEYLTVQPERLACLRALHFSIHLQCYFEQVAMDELPGFSGSLESVDMANDYTQEGVSEAEFERVRTPQYLLEQTLDLLRSRPSDQVLSSLELCITHLAGESSFNDHRDPVVIFELNDALRELTTRIDPVPGIKQIASLHDLASGSECLIALSGKLPSLESIAWRFPEINLRKALPQCARQYPFTPYWQRALRPRFTRALEQFKMPESTKSLDLHIGPMNDWFPSHDLPLADMLGPATEDPFCLALHKTIDDSNLETVTYSGPVHPSLFWPSFRQDNDESVWPKVQHIAIRFPMHGDPSGRWYFDRPEDPAPTDLQGFAIPSSEQAQDFSDPDRIAAQGSGDTPIGYQDPDELAVLAEHIDEAFVWARDFQHLLDFVPIYDRDQPSEKTLKPLLEAFALLLASMPELRSAVLSTRLPPNGETALAVLYVGAGEEVAAEEKIPLHDRVTDKSLPRVYLALDEWYPGWEAGGRRRYLNFYHLFSAIGWGRYQQSATVKTIRYITELDPSDQSLKAGF</sequence>